<accession>A0ABR4KH04</accession>
<organism evidence="1 2">
    <name type="scientific">Aspergillus pseudoustus</name>
    <dbReference type="NCBI Taxonomy" id="1810923"/>
    <lineage>
        <taxon>Eukaryota</taxon>
        <taxon>Fungi</taxon>
        <taxon>Dikarya</taxon>
        <taxon>Ascomycota</taxon>
        <taxon>Pezizomycotina</taxon>
        <taxon>Eurotiomycetes</taxon>
        <taxon>Eurotiomycetidae</taxon>
        <taxon>Eurotiales</taxon>
        <taxon>Aspergillaceae</taxon>
        <taxon>Aspergillus</taxon>
        <taxon>Aspergillus subgen. Nidulantes</taxon>
    </lineage>
</organism>
<evidence type="ECO:0000313" key="2">
    <source>
        <dbReference type="Proteomes" id="UP001610446"/>
    </source>
</evidence>
<keyword evidence="2" id="KW-1185">Reference proteome</keyword>
<dbReference type="EMBL" id="JBFXLU010000032">
    <property type="protein sequence ID" value="KAL2851084.1"/>
    <property type="molecule type" value="Genomic_DNA"/>
</dbReference>
<proteinExistence type="predicted"/>
<reference evidence="1 2" key="1">
    <citation type="submission" date="2024-07" db="EMBL/GenBank/DDBJ databases">
        <title>Section-level genome sequencing and comparative genomics of Aspergillus sections Usti and Cavernicolus.</title>
        <authorList>
            <consortium name="Lawrence Berkeley National Laboratory"/>
            <person name="Nybo J.L."/>
            <person name="Vesth T.C."/>
            <person name="Theobald S."/>
            <person name="Frisvad J.C."/>
            <person name="Larsen T.O."/>
            <person name="Kjaerboelling I."/>
            <person name="Rothschild-Mancinelli K."/>
            <person name="Lyhne E.K."/>
            <person name="Kogle M.E."/>
            <person name="Barry K."/>
            <person name="Clum A."/>
            <person name="Na H."/>
            <person name="Ledsgaard L."/>
            <person name="Lin J."/>
            <person name="Lipzen A."/>
            <person name="Kuo A."/>
            <person name="Riley R."/>
            <person name="Mondo S."/>
            <person name="Labutti K."/>
            <person name="Haridas S."/>
            <person name="Pangalinan J."/>
            <person name="Salamov A.A."/>
            <person name="Simmons B.A."/>
            <person name="Magnuson J.K."/>
            <person name="Chen J."/>
            <person name="Drula E."/>
            <person name="Henrissat B."/>
            <person name="Wiebenga A."/>
            <person name="Lubbers R.J."/>
            <person name="Gomes A.C."/>
            <person name="Makela M.R."/>
            <person name="Stajich J."/>
            <person name="Grigoriev I.V."/>
            <person name="Mortensen U.H."/>
            <person name="De Vries R.P."/>
            <person name="Baker S.E."/>
            <person name="Andersen M.R."/>
        </authorList>
    </citation>
    <scope>NUCLEOTIDE SEQUENCE [LARGE SCALE GENOMIC DNA]</scope>
    <source>
        <strain evidence="1 2">CBS 123904</strain>
    </source>
</reference>
<dbReference type="Proteomes" id="UP001610446">
    <property type="component" value="Unassembled WGS sequence"/>
</dbReference>
<evidence type="ECO:0000313" key="1">
    <source>
        <dbReference type="EMBL" id="KAL2851084.1"/>
    </source>
</evidence>
<sequence length="227" mass="25463">MVDEAHEVEAEIRRADDGWVAKGNPERIFLKDRSEWAKTLIDRWCAETVKYWGPRSGDLAKQVMSAVGTLSEAETTINQSGRGIIKFITALVKNNLEEWEENNFTEDERHAAKETLRGSYEPIIMNDKSQFDGMTLDAYCVVIDDEVVRTLAGADPETLVATQNGWAGANKYWVKTVEPELFDSDGEDDEGWMKCSVYRLWTLWVELDGQRPLASCAGGSPTGVYTG</sequence>
<comment type="caution">
    <text evidence="1">The sequence shown here is derived from an EMBL/GenBank/DDBJ whole genome shotgun (WGS) entry which is preliminary data.</text>
</comment>
<protein>
    <submittedName>
        <fullName evidence="1">Uncharacterized protein</fullName>
    </submittedName>
</protein>
<name>A0ABR4KH04_9EURO</name>
<gene>
    <name evidence="1" type="ORF">BJY01DRAFT_245184</name>
</gene>